<dbReference type="Proteomes" id="UP001417504">
    <property type="component" value="Unassembled WGS sequence"/>
</dbReference>
<accession>A0AAP0I0U3</accession>
<protein>
    <submittedName>
        <fullName evidence="1">Uncharacterized protein</fullName>
    </submittedName>
</protein>
<evidence type="ECO:0000313" key="2">
    <source>
        <dbReference type="Proteomes" id="UP001417504"/>
    </source>
</evidence>
<evidence type="ECO:0000313" key="1">
    <source>
        <dbReference type="EMBL" id="KAK9103379.1"/>
    </source>
</evidence>
<reference evidence="1 2" key="1">
    <citation type="submission" date="2024-01" db="EMBL/GenBank/DDBJ databases">
        <title>Genome assemblies of Stephania.</title>
        <authorList>
            <person name="Yang L."/>
        </authorList>
    </citation>
    <scope>NUCLEOTIDE SEQUENCE [LARGE SCALE GENOMIC DNA]</scope>
    <source>
        <strain evidence="1">QJT</strain>
        <tissue evidence="1">Leaf</tissue>
    </source>
</reference>
<comment type="caution">
    <text evidence="1">The sequence shown here is derived from an EMBL/GenBank/DDBJ whole genome shotgun (WGS) entry which is preliminary data.</text>
</comment>
<name>A0AAP0I0U3_9MAGN</name>
<keyword evidence="2" id="KW-1185">Reference proteome</keyword>
<organism evidence="1 2">
    <name type="scientific">Stephania japonica</name>
    <dbReference type="NCBI Taxonomy" id="461633"/>
    <lineage>
        <taxon>Eukaryota</taxon>
        <taxon>Viridiplantae</taxon>
        <taxon>Streptophyta</taxon>
        <taxon>Embryophyta</taxon>
        <taxon>Tracheophyta</taxon>
        <taxon>Spermatophyta</taxon>
        <taxon>Magnoliopsida</taxon>
        <taxon>Ranunculales</taxon>
        <taxon>Menispermaceae</taxon>
        <taxon>Menispermoideae</taxon>
        <taxon>Cissampelideae</taxon>
        <taxon>Stephania</taxon>
    </lineage>
</organism>
<gene>
    <name evidence="1" type="ORF">Sjap_020633</name>
</gene>
<sequence length="86" mass="10097">MRVWRSSGTYGWKETIEFFIIMIEDMRRYGVTSNVMQVSFTMIINLNFETDKAYVKIGNFWCKLNPICRSLCCIASLFCLWVVCSS</sequence>
<proteinExistence type="predicted"/>
<dbReference type="AlphaFoldDB" id="A0AAP0I0U3"/>
<dbReference type="EMBL" id="JBBNAE010000008">
    <property type="protein sequence ID" value="KAK9103379.1"/>
    <property type="molecule type" value="Genomic_DNA"/>
</dbReference>